<dbReference type="PANTHER" id="PTHR30399:SF1">
    <property type="entry name" value="UTP PYROPHOSPHATASE"/>
    <property type="match status" value="1"/>
</dbReference>
<gene>
    <name evidence="2" type="ORF">CSW64_21280</name>
</gene>
<dbReference type="GO" id="GO:0016787">
    <property type="term" value="F:hydrolase activity"/>
    <property type="evidence" value="ECO:0007669"/>
    <property type="project" value="UniProtKB-KW"/>
</dbReference>
<dbReference type="KEGG" id="cmb:CSW64_21280"/>
<evidence type="ECO:0000313" key="3">
    <source>
        <dbReference type="Proteomes" id="UP000228945"/>
    </source>
</evidence>
<feature type="domain" description="YgjP-like metallopeptidase" evidence="1">
    <location>
        <begin position="32"/>
        <end position="236"/>
    </location>
</feature>
<dbReference type="Pfam" id="PF01863">
    <property type="entry name" value="YgjP-like"/>
    <property type="match status" value="1"/>
</dbReference>
<dbReference type="Proteomes" id="UP000228945">
    <property type="component" value="Chromosome"/>
</dbReference>
<dbReference type="CDD" id="cd07344">
    <property type="entry name" value="M48_yhfN_like"/>
    <property type="match status" value="1"/>
</dbReference>
<dbReference type="PANTHER" id="PTHR30399">
    <property type="entry name" value="UNCHARACTERIZED PROTEIN YGJP"/>
    <property type="match status" value="1"/>
</dbReference>
<keyword evidence="3" id="KW-1185">Reference proteome</keyword>
<evidence type="ECO:0000313" key="2">
    <source>
        <dbReference type="EMBL" id="ATQ45143.1"/>
    </source>
</evidence>
<dbReference type="OrthoDB" id="9795402at2"/>
<dbReference type="InterPro" id="IPR002725">
    <property type="entry name" value="YgjP-like_metallopeptidase"/>
</dbReference>
<evidence type="ECO:0000259" key="1">
    <source>
        <dbReference type="Pfam" id="PF01863"/>
    </source>
</evidence>
<dbReference type="EMBL" id="CP024201">
    <property type="protein sequence ID" value="ATQ45143.1"/>
    <property type="molecule type" value="Genomic_DNA"/>
</dbReference>
<protein>
    <submittedName>
        <fullName evidence="2">Metal-dependent hydrolase</fullName>
    </submittedName>
</protein>
<proteinExistence type="predicted"/>
<organism evidence="2 3">
    <name type="scientific">Caulobacter mirabilis</name>
    <dbReference type="NCBI Taxonomy" id="69666"/>
    <lineage>
        <taxon>Bacteria</taxon>
        <taxon>Pseudomonadati</taxon>
        <taxon>Pseudomonadota</taxon>
        <taxon>Alphaproteobacteria</taxon>
        <taxon>Caulobacterales</taxon>
        <taxon>Caulobacteraceae</taxon>
        <taxon>Caulobacter</taxon>
    </lineage>
</organism>
<dbReference type="AlphaFoldDB" id="A0A2D2B4G3"/>
<reference evidence="2 3" key="1">
    <citation type="submission" date="2017-10" db="EMBL/GenBank/DDBJ databases">
        <title>Genome sequence of Caulobacter mirabilis FWC38.</title>
        <authorList>
            <person name="Fiebig A."/>
            <person name="Crosson S."/>
        </authorList>
    </citation>
    <scope>NUCLEOTIDE SEQUENCE [LARGE SCALE GENOMIC DNA]</scope>
    <source>
        <strain evidence="2 3">FWC 38</strain>
    </source>
</reference>
<keyword evidence="2" id="KW-0378">Hydrolase</keyword>
<accession>A0A2D2B4G3</accession>
<dbReference type="Gene3D" id="3.30.2010.10">
    <property type="entry name" value="Metalloproteases ('zincins'), catalytic domain"/>
    <property type="match status" value="1"/>
</dbReference>
<name>A0A2D2B4G3_9CAUL</name>
<dbReference type="InterPro" id="IPR053136">
    <property type="entry name" value="UTP_pyrophosphatase-like"/>
</dbReference>
<sequence>MNLFGRRPAFSHGDRIEAEGFPIRLTVNARARRVSLRIDRIRREVIAVAPSVRRLPEAVAFAREKADWIAGQLADLPDGQPLGPGMEISLFGAPVQLLASAGRARFTPAAADRPAAITAPDDAAFADRALRLVKTEARRWLGERTAHYADALGRPLPKVAITDTRGRWGSCRPASPRAEASIRYSWRLALAPEAVADYVVAHECAHLIEANHGPRFWAIVHDLVGDHAPHRAWLKREGARLHAFGRG</sequence>